<dbReference type="Gene3D" id="1.20.1270.70">
    <property type="entry name" value="Designed single chain three-helix bundle"/>
    <property type="match status" value="4"/>
</dbReference>
<feature type="transmembrane region" description="Helical" evidence="6">
    <location>
        <begin position="1740"/>
        <end position="1758"/>
    </location>
</feature>
<dbReference type="GeneID" id="98916639"/>
<dbReference type="InterPro" id="IPR015882">
    <property type="entry name" value="HEX_bac_N"/>
</dbReference>
<dbReference type="Gene3D" id="1.20.58.460">
    <property type="entry name" value="Hyaluronidase post-catalytic domain-like"/>
    <property type="match status" value="1"/>
</dbReference>
<dbReference type="RefSeq" id="WP_132226519.1">
    <property type="nucleotide sequence ID" value="NZ_JANKBF010000022.1"/>
</dbReference>
<organism evidence="9 10">
    <name type="scientific">Longibaculum muris</name>
    <dbReference type="NCBI Taxonomy" id="1796628"/>
    <lineage>
        <taxon>Bacteria</taxon>
        <taxon>Bacillati</taxon>
        <taxon>Bacillota</taxon>
        <taxon>Erysipelotrichia</taxon>
        <taxon>Erysipelotrichales</taxon>
        <taxon>Coprobacillaceae</taxon>
        <taxon>Longibaculum</taxon>
    </lineage>
</organism>
<keyword evidence="7" id="KW-0732">Signal</keyword>
<dbReference type="EMBL" id="SMCQ01000030">
    <property type="protein sequence ID" value="TCV91671.1"/>
    <property type="molecule type" value="Genomic_DNA"/>
</dbReference>
<evidence type="ECO:0000256" key="1">
    <source>
        <dbReference type="ARBA" id="ARBA00022801"/>
    </source>
</evidence>
<evidence type="ECO:0000313" key="9">
    <source>
        <dbReference type="EMBL" id="TCV91671.1"/>
    </source>
</evidence>
<name>A0A4R3YHW9_9FIRM</name>
<dbReference type="Proteomes" id="UP000295515">
    <property type="component" value="Unassembled WGS sequence"/>
</dbReference>
<dbReference type="PANTHER" id="PTHR13170:SF16">
    <property type="entry name" value="PROTEIN O-GLCNACASE"/>
    <property type="match status" value="1"/>
</dbReference>
<reference evidence="9 10" key="1">
    <citation type="submission" date="2019-03" db="EMBL/GenBank/DDBJ databases">
        <title>Genomic Encyclopedia of Type Strains, Phase IV (KMG-IV): sequencing the most valuable type-strain genomes for metagenomic binning, comparative biology and taxonomic classification.</title>
        <authorList>
            <person name="Goeker M."/>
        </authorList>
    </citation>
    <scope>NUCLEOTIDE SEQUENCE [LARGE SCALE GENOMIC DNA]</scope>
    <source>
        <strain evidence="9 10">DSM 29487</strain>
    </source>
</reference>
<dbReference type="SUPFAM" id="SSF51445">
    <property type="entry name" value="(Trans)glycosidases"/>
    <property type="match status" value="1"/>
</dbReference>
<feature type="coiled-coil region" evidence="4">
    <location>
        <begin position="517"/>
        <end position="544"/>
    </location>
</feature>
<dbReference type="PROSITE" id="PS52009">
    <property type="entry name" value="GH84"/>
    <property type="match status" value="1"/>
</dbReference>
<keyword evidence="2 3" id="KW-0326">Glycosidase</keyword>
<evidence type="ECO:0000256" key="7">
    <source>
        <dbReference type="SAM" id="SignalP"/>
    </source>
</evidence>
<feature type="chain" id="PRO_5020926841" evidence="7">
    <location>
        <begin position="27"/>
        <end position="1763"/>
    </location>
</feature>
<keyword evidence="6" id="KW-0472">Membrane</keyword>
<evidence type="ECO:0000313" key="10">
    <source>
        <dbReference type="Proteomes" id="UP000295515"/>
    </source>
</evidence>
<feature type="region of interest" description="Disordered" evidence="5">
    <location>
        <begin position="1680"/>
        <end position="1735"/>
    </location>
</feature>
<keyword evidence="4" id="KW-0175">Coiled coil</keyword>
<feature type="compositionally biased region" description="Low complexity" evidence="5">
    <location>
        <begin position="1705"/>
        <end position="1735"/>
    </location>
</feature>
<keyword evidence="6" id="KW-0812">Transmembrane</keyword>
<dbReference type="Gene3D" id="3.30.379.10">
    <property type="entry name" value="Chitobiase/beta-hexosaminidase domain 2-like"/>
    <property type="match status" value="1"/>
</dbReference>
<evidence type="ECO:0000256" key="5">
    <source>
        <dbReference type="SAM" id="MobiDB-lite"/>
    </source>
</evidence>
<dbReference type="InterPro" id="IPR011496">
    <property type="entry name" value="O-GlcNAcase_cat"/>
</dbReference>
<evidence type="ECO:0000256" key="2">
    <source>
        <dbReference type="ARBA" id="ARBA00023295"/>
    </source>
</evidence>
<dbReference type="Gene3D" id="3.20.20.80">
    <property type="entry name" value="Glycosidases"/>
    <property type="match status" value="1"/>
</dbReference>
<proteinExistence type="inferred from homology"/>
<feature type="active site" description="Proton donor" evidence="3">
    <location>
        <position position="298"/>
    </location>
</feature>
<dbReference type="InterPro" id="IPR000421">
    <property type="entry name" value="FA58C"/>
</dbReference>
<dbReference type="Gene3D" id="1.20.1270.90">
    <property type="entry name" value="AF1782-like"/>
    <property type="match status" value="1"/>
</dbReference>
<dbReference type="Pfam" id="PF02838">
    <property type="entry name" value="Glyco_hydro_20b"/>
    <property type="match status" value="1"/>
</dbReference>
<keyword evidence="6" id="KW-1133">Transmembrane helix</keyword>
<feature type="signal peptide" evidence="7">
    <location>
        <begin position="1"/>
        <end position="26"/>
    </location>
</feature>
<dbReference type="InterPro" id="IPR051822">
    <property type="entry name" value="Glycosyl_Hydrolase_84"/>
</dbReference>
<evidence type="ECO:0000256" key="4">
    <source>
        <dbReference type="SAM" id="Coils"/>
    </source>
</evidence>
<dbReference type="Pfam" id="PF00754">
    <property type="entry name" value="F5_F8_type_C"/>
    <property type="match status" value="2"/>
</dbReference>
<dbReference type="Pfam" id="PF07555">
    <property type="entry name" value="NAGidase"/>
    <property type="match status" value="1"/>
</dbReference>
<keyword evidence="10" id="KW-1185">Reference proteome</keyword>
<gene>
    <name evidence="9" type="ORF">EDD60_13021</name>
</gene>
<dbReference type="SUPFAM" id="SSF140657">
    <property type="entry name" value="Hyaluronidase post-catalytic domain-like"/>
    <property type="match status" value="1"/>
</dbReference>
<dbReference type="GO" id="GO:0015929">
    <property type="term" value="F:hexosaminidase activity"/>
    <property type="evidence" value="ECO:0007669"/>
    <property type="project" value="UniProtKB-ARBA"/>
</dbReference>
<dbReference type="InterPro" id="IPR029018">
    <property type="entry name" value="Hex-like_dom2"/>
</dbReference>
<comment type="caution">
    <text evidence="9">The sequence shown here is derived from an EMBL/GenBank/DDBJ whole genome shotgun (WGS) entry which is preliminary data.</text>
</comment>
<dbReference type="SUPFAM" id="SSF49785">
    <property type="entry name" value="Galactose-binding domain-like"/>
    <property type="match status" value="3"/>
</dbReference>
<protein>
    <submittedName>
        <fullName evidence="9">Hyaluronidase</fullName>
    </submittedName>
</protein>
<feature type="coiled-coil region" evidence="4">
    <location>
        <begin position="1641"/>
        <end position="1679"/>
    </location>
</feature>
<dbReference type="InterPro" id="IPR008979">
    <property type="entry name" value="Galactose-bd-like_sf"/>
</dbReference>
<evidence type="ECO:0000256" key="6">
    <source>
        <dbReference type="SAM" id="Phobius"/>
    </source>
</evidence>
<dbReference type="GO" id="GO:0005975">
    <property type="term" value="P:carbohydrate metabolic process"/>
    <property type="evidence" value="ECO:0007669"/>
    <property type="project" value="UniProtKB-ARBA"/>
</dbReference>
<dbReference type="InterPro" id="IPR017853">
    <property type="entry name" value="GH"/>
</dbReference>
<dbReference type="GO" id="GO:1901135">
    <property type="term" value="P:carbohydrate derivative metabolic process"/>
    <property type="evidence" value="ECO:0007669"/>
    <property type="project" value="UniProtKB-ARBA"/>
</dbReference>
<keyword evidence="1 3" id="KW-0378">Hydrolase</keyword>
<sequence>MFNKSLKFLLSMMMVLCTLTINSVKAADAKYTIYPTPQEITYNDEKSFTLSSSMNIVYSQDIDKYTKNHVNDVLTILKKSGSESTSIAADKTNVLVGIYGKDDAVNDYFTKNSLIKDAKFFNKFDAYILSVKDGVIAILGRDTDAAFHGVTTLKHIFNQIKDNQIKELVMNDFADVKSRGFIEGYYGNPWSNEDRADLMTYGGDYKLNEYVYAPKDDPKHNSQWKAMYTDEELKAIGKLAEIGNQNKCYYVYALHPFMTNALRFDTDEDYNEDLNIIKTKFTQLMNVGVKQFAILADDAATPIGGGASYVRLMTDLTNWLKEKQKTVAGLKTDMIFCPSDYYGNGTSSQLKELKEMPSNVSIIQTGGAVWGSVNNDFLDRFIGNVGTAPFLWINWPCSDNTKDGLIMGGAERFLKIGTDASKVKGIILNPMQQSEASKQGLFANADYSWKIWQTQEDADKNWHDSFNYMDHGTIEDTKSSIALREISKHMKNSNTGIPESEELAPKLNAFISDFEAGKDIKAQAEELKAEFKVLQDAAAYYKANPGNARTRDQIIYWLNCWQDTTVSITNYLDAAIALQAEDDNATIWDLFANGQAAFEKSQTYSYYYVDHYEHAKVGRQHIYPFMKKLDQILSVKVSTIVDPNIQIVSYITNRSDTPDGNINSVFDNKASTEIVYKNPNSISTGTYVGISYTKAIDIDKVIFRLGANSNLKDTFSKAKVQYTTDGKEWKDLDDKIYELPNEVVLKDLGLKGVKGIRMIATADKGNTWLGIRDIVVNPTEEEQPVENKTTITLNKIGVHGGALNNVIDEDMNSYAHFAEDPYKASGATHEDYIPVDATVTLTFDQPKLLGNILFKQASGTDKITKYVFEYSVDGKEWKEIKTYNGDAEVSLDVSDQNIKAKAVRVRNLELNLQKDGVHGYWWKLFNFNVVEKTDGTDDGFTTDHIYSNTKNNIKANVEEATAKLMAAGEVTLKENEFIGVDLTRIKDLKEINSDSTANDKLTVQVSKNKVDWQTLNAKSLPDARYVRLINLNKDTVTFTLKEFTVTSNEVSAPFLYETTMGIESSWGVAEDSRYNGAAFDGNVDTTTEFGDLPQKGQYIIYDLGQVRDISKLAMFCQDSAVNYIRDADILISNDLENWTKVVTIGDGIENKDDANISCKDSKAGYQASSKYPNKVYVEGQIDTTKARYVKILMTASNNNRAVVFNEIVINDGEYVPVMNDPTFDSNVIEVQGHQPQNMFDGDLTTSYKPNTTKAGYIQYTLSDNLDINRFNIVQKGTVTHASVLAYVEHDGKREWVQLGALDKSLNEFYFRYDKVLELKIKWEDNQIPTISEIVGIKDNDYTALVKTINEYINSLEVNKDKVTADSYKVFEDKLNTVKTLLKNPQSTQKELSKAKSELELAYASLANRGDLNKIKDELTTIEALKEADYTVDTWKNLQSVVEKANELLKKDATQVSEQEVALMIEALQNSKSQLKTIVEVNKEGLKAYIDSNKLNDLDTTLYLTKTADPFKEALKAANDILKDESATADAIKEAHTALQKARGELVLKATATELKGLEALADVYKEEDYTKASWAEFKPVLDKVNKVVKENESTSAEISSLIDELKAAAKKLVVRSDTSGVEALINLVKTLDKNKYTEDSYNALIKEMNAIEKQLENASEMSQKDVDALELQLQKAINQLKARPQDPEKPDNPNNGGQNDKPDNNKPNGNQGNNQNNTPNNNQNNNQQTDTSTQTSDDTAIISFVALALLALAGFWMSRKKED</sequence>
<comment type="similarity">
    <text evidence="3">Belongs to the glycosyl hydrolase 84 family.</text>
</comment>
<dbReference type="Gene3D" id="2.60.120.260">
    <property type="entry name" value="Galactose-binding domain-like"/>
    <property type="match status" value="3"/>
</dbReference>
<dbReference type="PANTHER" id="PTHR13170">
    <property type="entry name" value="O-GLCNACASE"/>
    <property type="match status" value="1"/>
</dbReference>
<feature type="domain" description="GH84" evidence="8">
    <location>
        <begin position="177"/>
        <end position="452"/>
    </location>
</feature>
<evidence type="ECO:0000256" key="3">
    <source>
        <dbReference type="PROSITE-ProRule" id="PRU01353"/>
    </source>
</evidence>
<evidence type="ECO:0000259" key="8">
    <source>
        <dbReference type="PROSITE" id="PS52009"/>
    </source>
</evidence>
<dbReference type="SUPFAM" id="SSF55545">
    <property type="entry name" value="beta-N-acetylhexosaminidase-like domain"/>
    <property type="match status" value="1"/>
</dbReference>
<accession>A0A4R3YHW9</accession>